<reference evidence="7 8" key="1">
    <citation type="journal article" date="2014" name="Int. J. Syst. Evol. Microbiol.">
        <title>Oceanisphaera profunda sp. nov., a marine bacterium isolated from deep-sea sediment, and emended description of the genus Oceanisphaera.</title>
        <authorList>
            <person name="Xu Z."/>
            <person name="Zhang X.Y."/>
            <person name="Su H.N."/>
            <person name="Yu Z.C."/>
            <person name="Liu C."/>
            <person name="Li H."/>
            <person name="Chen X.L."/>
            <person name="Song X.Y."/>
            <person name="Xie B.B."/>
            <person name="Qin Q.L."/>
            <person name="Zhou B.C."/>
            <person name="Shi M."/>
            <person name="Huang Y."/>
            <person name="Zhang Y.Z."/>
        </authorList>
    </citation>
    <scope>NUCLEOTIDE SEQUENCE [LARGE SCALE GENOMIC DNA]</scope>
    <source>
        <strain evidence="7 8">SM1222</strain>
    </source>
</reference>
<comment type="similarity">
    <text evidence="2">Belongs to the Gram-negative porin family.</text>
</comment>
<comment type="subcellular location">
    <subcellularLocation>
        <location evidence="1">Cell outer membrane</location>
        <topology evidence="1">Multi-pass membrane protein</topology>
    </subcellularLocation>
</comment>
<evidence type="ECO:0000313" key="8">
    <source>
        <dbReference type="Proteomes" id="UP000243937"/>
    </source>
</evidence>
<evidence type="ECO:0000256" key="1">
    <source>
        <dbReference type="ARBA" id="ARBA00004571"/>
    </source>
</evidence>
<dbReference type="InterPro" id="IPR050298">
    <property type="entry name" value="Gram-neg_bact_OMP"/>
</dbReference>
<evidence type="ECO:0000256" key="4">
    <source>
        <dbReference type="ARBA" id="ARBA00023136"/>
    </source>
</evidence>
<evidence type="ECO:0000256" key="5">
    <source>
        <dbReference type="SAM" id="SignalP"/>
    </source>
</evidence>
<feature type="chain" id="PRO_5012847020" evidence="5">
    <location>
        <begin position="21"/>
        <end position="371"/>
    </location>
</feature>
<dbReference type="CDD" id="cd00342">
    <property type="entry name" value="gram_neg_porins"/>
    <property type="match status" value="1"/>
</dbReference>
<name>A0A1Y0D1L1_9GAMM</name>
<dbReference type="SUPFAM" id="SSF56935">
    <property type="entry name" value="Porins"/>
    <property type="match status" value="1"/>
</dbReference>
<dbReference type="GO" id="GO:0015288">
    <property type="term" value="F:porin activity"/>
    <property type="evidence" value="ECO:0007669"/>
    <property type="project" value="InterPro"/>
</dbReference>
<dbReference type="GO" id="GO:0034220">
    <property type="term" value="P:monoatomic ion transmembrane transport"/>
    <property type="evidence" value="ECO:0007669"/>
    <property type="project" value="InterPro"/>
</dbReference>
<dbReference type="GO" id="GO:0009279">
    <property type="term" value="C:cell outer membrane"/>
    <property type="evidence" value="ECO:0007669"/>
    <property type="project" value="UniProtKB-SubCell"/>
</dbReference>
<protein>
    <submittedName>
        <fullName evidence="7">Porin</fullName>
    </submittedName>
</protein>
<keyword evidence="8" id="KW-1185">Reference proteome</keyword>
<dbReference type="PRINTS" id="PR00183">
    <property type="entry name" value="ECOLIPORIN"/>
</dbReference>
<dbReference type="InterPro" id="IPR023614">
    <property type="entry name" value="Porin_dom_sf"/>
</dbReference>
<feature type="domain" description="Porin" evidence="6">
    <location>
        <begin position="8"/>
        <end position="351"/>
    </location>
</feature>
<evidence type="ECO:0000256" key="2">
    <source>
        <dbReference type="ARBA" id="ARBA00007539"/>
    </source>
</evidence>
<evidence type="ECO:0000259" key="6">
    <source>
        <dbReference type="Pfam" id="PF13609"/>
    </source>
</evidence>
<evidence type="ECO:0000313" key="7">
    <source>
        <dbReference type="EMBL" id="ART81410.1"/>
    </source>
</evidence>
<keyword evidence="4" id="KW-0472">Membrane</keyword>
<feature type="signal peptide" evidence="5">
    <location>
        <begin position="1"/>
        <end position="20"/>
    </location>
</feature>
<dbReference type="PANTHER" id="PTHR34501">
    <property type="entry name" value="PROTEIN YDDL-RELATED"/>
    <property type="match status" value="1"/>
</dbReference>
<dbReference type="InterPro" id="IPR033900">
    <property type="entry name" value="Gram_neg_porin_domain"/>
</dbReference>
<dbReference type="Gene3D" id="2.40.160.10">
    <property type="entry name" value="Porin"/>
    <property type="match status" value="1"/>
</dbReference>
<dbReference type="AlphaFoldDB" id="A0A1Y0D1L1"/>
<dbReference type="EMBL" id="CP021377">
    <property type="protein sequence ID" value="ART81410.1"/>
    <property type="molecule type" value="Genomic_DNA"/>
</dbReference>
<dbReference type="InterPro" id="IPR001897">
    <property type="entry name" value="Porin_gammaproteobac"/>
</dbReference>
<organism evidence="7 8">
    <name type="scientific">Oceanisphaera profunda</name>
    <dbReference type="NCBI Taxonomy" id="1416627"/>
    <lineage>
        <taxon>Bacteria</taxon>
        <taxon>Pseudomonadati</taxon>
        <taxon>Pseudomonadota</taxon>
        <taxon>Gammaproteobacteria</taxon>
        <taxon>Aeromonadales</taxon>
        <taxon>Aeromonadaceae</taxon>
        <taxon>Oceanisphaera</taxon>
    </lineage>
</organism>
<gene>
    <name evidence="7" type="ORF">CBP31_01155</name>
</gene>
<accession>A0A1Y0D1L1</accession>
<dbReference type="OrthoDB" id="784582at2"/>
<evidence type="ECO:0000256" key="3">
    <source>
        <dbReference type="ARBA" id="ARBA00022729"/>
    </source>
</evidence>
<dbReference type="PANTHER" id="PTHR34501:SF2">
    <property type="entry name" value="OUTER MEMBRANE PORIN F-RELATED"/>
    <property type="match status" value="1"/>
</dbReference>
<dbReference type="Pfam" id="PF13609">
    <property type="entry name" value="Porin_4"/>
    <property type="match status" value="1"/>
</dbReference>
<dbReference type="Proteomes" id="UP000243937">
    <property type="component" value="Chromosome"/>
</dbReference>
<sequence length="371" mass="40506">MKKTILALMIPALFATSASAVTIYSNEGDQVDIYGRIQYEAGAMKFQDGVKANNFGGEGEARLGINAKYNLNQDVDLIGKLEYQVVAEADDATGSDNLNTRYAWAGFRFMDTTDLTFGRSQDPYALVVYDHDIFNVFGARATYGTIVKVAEDYNISGFGIDDKVDDQIRVAYANNGVDLRAAYAFADDDKVDGNTGKKNQWSLAASYTLPMGLGFGAAYEQQNFGDGSVAATSQNIQTNLGQVTILTPGVAGNGDVDFDAWILGVNYVIDGFYIAAAYTEQEAKDDTVKVETKGYELTGTYNVDAWTMLAQYSKEEAEVSGVSGKVDTIDAITLGVQYDLTAKAKLYTEYEINSDDFNRDDRYGVGIQYNF</sequence>
<keyword evidence="3 5" id="KW-0732">Signal</keyword>
<dbReference type="KEGG" id="opf:CBP31_01155"/>
<proteinExistence type="inferred from homology"/>
<dbReference type="RefSeq" id="WP_087034494.1">
    <property type="nucleotide sequence ID" value="NZ_CP021377.1"/>
</dbReference>